<dbReference type="KEGG" id="chya:V22_39150"/>
<accession>A0A517TE46</accession>
<evidence type="ECO:0000313" key="2">
    <source>
        <dbReference type="Proteomes" id="UP000319976"/>
    </source>
</evidence>
<dbReference type="EMBL" id="CP036316">
    <property type="protein sequence ID" value="QDT66644.1"/>
    <property type="molecule type" value="Genomic_DNA"/>
</dbReference>
<proteinExistence type="predicted"/>
<reference evidence="1 2" key="1">
    <citation type="submission" date="2019-02" db="EMBL/GenBank/DDBJ databases">
        <title>Deep-cultivation of Planctomycetes and their phenomic and genomic characterization uncovers novel biology.</title>
        <authorList>
            <person name="Wiegand S."/>
            <person name="Jogler M."/>
            <person name="Boedeker C."/>
            <person name="Pinto D."/>
            <person name="Vollmers J."/>
            <person name="Rivas-Marin E."/>
            <person name="Kohn T."/>
            <person name="Peeters S.H."/>
            <person name="Heuer A."/>
            <person name="Rast P."/>
            <person name="Oberbeckmann S."/>
            <person name="Bunk B."/>
            <person name="Jeske O."/>
            <person name="Meyerdierks A."/>
            <person name="Storesund J.E."/>
            <person name="Kallscheuer N."/>
            <person name="Luecker S."/>
            <person name="Lage O.M."/>
            <person name="Pohl T."/>
            <person name="Merkel B.J."/>
            <person name="Hornburger P."/>
            <person name="Mueller R.-W."/>
            <person name="Bruemmer F."/>
            <person name="Labrenz M."/>
            <person name="Spormann A.M."/>
            <person name="Op den Camp H."/>
            <person name="Overmann J."/>
            <person name="Amann R."/>
            <person name="Jetten M.S.M."/>
            <person name="Mascher T."/>
            <person name="Medema M.H."/>
            <person name="Devos D.P."/>
            <person name="Kaster A.-K."/>
            <person name="Ovreas L."/>
            <person name="Rohde M."/>
            <person name="Galperin M.Y."/>
            <person name="Jogler C."/>
        </authorList>
    </citation>
    <scope>NUCLEOTIDE SEQUENCE [LARGE SCALE GENOMIC DNA]</scope>
    <source>
        <strain evidence="1 2">V22</strain>
    </source>
</reference>
<keyword evidence="2" id="KW-1185">Reference proteome</keyword>
<organism evidence="1 2">
    <name type="scientific">Calycomorphotria hydatis</name>
    <dbReference type="NCBI Taxonomy" id="2528027"/>
    <lineage>
        <taxon>Bacteria</taxon>
        <taxon>Pseudomonadati</taxon>
        <taxon>Planctomycetota</taxon>
        <taxon>Planctomycetia</taxon>
        <taxon>Planctomycetales</taxon>
        <taxon>Planctomycetaceae</taxon>
        <taxon>Calycomorphotria</taxon>
    </lineage>
</organism>
<dbReference type="Proteomes" id="UP000319976">
    <property type="component" value="Chromosome"/>
</dbReference>
<evidence type="ECO:0000313" key="1">
    <source>
        <dbReference type="EMBL" id="QDT66644.1"/>
    </source>
</evidence>
<name>A0A517TE46_9PLAN</name>
<protein>
    <recommendedName>
        <fullName evidence="3">YHS domain protein</fullName>
    </recommendedName>
</protein>
<sequence length="112" mass="11781">MYQQLFLAFVSLIVLGCNQVSSTAVGGIEPEGQTIASPPPSAAVEAATEPVNKHCPIMGGEVTANGGRVEWKGKTVGFCCPGCIPKWNALSDEEKEKKLAEADKSGSEHVHN</sequence>
<dbReference type="AlphaFoldDB" id="A0A517TE46"/>
<gene>
    <name evidence="1" type="ORF">V22_39150</name>
</gene>
<dbReference type="CDD" id="cd00084">
    <property type="entry name" value="HMG-box_SF"/>
    <property type="match status" value="1"/>
</dbReference>
<evidence type="ECO:0008006" key="3">
    <source>
        <dbReference type="Google" id="ProtNLM"/>
    </source>
</evidence>
<dbReference type="RefSeq" id="WP_197439757.1">
    <property type="nucleotide sequence ID" value="NZ_CP036316.1"/>
</dbReference>